<feature type="compositionally biased region" description="Low complexity" evidence="1">
    <location>
        <begin position="10"/>
        <end position="37"/>
    </location>
</feature>
<feature type="transmembrane region" description="Helical" evidence="2">
    <location>
        <begin position="54"/>
        <end position="75"/>
    </location>
</feature>
<feature type="region of interest" description="Disordered" evidence="1">
    <location>
        <begin position="1"/>
        <end position="46"/>
    </location>
</feature>
<sequence length="280" mass="30938">MDIPERSEQSIAESAAPEATEARAASEAPEAPGTPEAPETPHPAPRVRRRGRTALLLTAAAVLGVVAGTCTGYLIQADREPTPLPPLPQTVVEQAKGRVEPLPAAQDPRVRTDGDLRKLLIPRPSGARDLSYPLGDDGWMTLADFANEYEEPRQAFAEQLVMEFRRAAVTSWRTTDTHQVEIYLVQYRQEEKVAAAEQADNGMYFAEHESGSRSWPIPGTGDGRAYVIDSPYREPGYLPLYSARAHAWRGDIAMDIYIYDTKPISKKEIMSLAQRQVGRL</sequence>
<proteinExistence type="predicted"/>
<evidence type="ECO:0000256" key="2">
    <source>
        <dbReference type="SAM" id="Phobius"/>
    </source>
</evidence>
<dbReference type="Proteomes" id="UP001501005">
    <property type="component" value="Unassembled WGS sequence"/>
</dbReference>
<keyword evidence="2" id="KW-1133">Transmembrane helix</keyword>
<dbReference type="RefSeq" id="WP_344051750.1">
    <property type="nucleotide sequence ID" value="NZ_BAAAHG010000036.1"/>
</dbReference>
<accession>A0ABN1P2U8</accession>
<keyword evidence="2" id="KW-0472">Membrane</keyword>
<comment type="caution">
    <text evidence="3">The sequence shown here is derived from an EMBL/GenBank/DDBJ whole genome shotgun (WGS) entry which is preliminary data.</text>
</comment>
<reference evidence="3 4" key="1">
    <citation type="journal article" date="2019" name="Int. J. Syst. Evol. Microbiol.">
        <title>The Global Catalogue of Microorganisms (GCM) 10K type strain sequencing project: providing services to taxonomists for standard genome sequencing and annotation.</title>
        <authorList>
            <consortium name="The Broad Institute Genomics Platform"/>
            <consortium name="The Broad Institute Genome Sequencing Center for Infectious Disease"/>
            <person name="Wu L."/>
            <person name="Ma J."/>
        </authorList>
    </citation>
    <scope>NUCLEOTIDE SEQUENCE [LARGE SCALE GENOMIC DNA]</scope>
    <source>
        <strain evidence="3 4">JCM 10673</strain>
    </source>
</reference>
<organism evidence="3 4">
    <name type="scientific">Streptomyces thermoalcalitolerans</name>
    <dbReference type="NCBI Taxonomy" id="65605"/>
    <lineage>
        <taxon>Bacteria</taxon>
        <taxon>Bacillati</taxon>
        <taxon>Actinomycetota</taxon>
        <taxon>Actinomycetes</taxon>
        <taxon>Kitasatosporales</taxon>
        <taxon>Streptomycetaceae</taxon>
        <taxon>Streptomyces</taxon>
    </lineage>
</organism>
<dbReference type="EMBL" id="BAAAHG010000036">
    <property type="protein sequence ID" value="GAA0921237.1"/>
    <property type="molecule type" value="Genomic_DNA"/>
</dbReference>
<evidence type="ECO:0000313" key="4">
    <source>
        <dbReference type="Proteomes" id="UP001501005"/>
    </source>
</evidence>
<keyword evidence="2" id="KW-0812">Transmembrane</keyword>
<name>A0ABN1P2U8_9ACTN</name>
<evidence type="ECO:0000313" key="3">
    <source>
        <dbReference type="EMBL" id="GAA0921237.1"/>
    </source>
</evidence>
<gene>
    <name evidence="3" type="ORF">GCM10009549_40280</name>
</gene>
<keyword evidence="4" id="KW-1185">Reference proteome</keyword>
<evidence type="ECO:0000256" key="1">
    <source>
        <dbReference type="SAM" id="MobiDB-lite"/>
    </source>
</evidence>
<protein>
    <submittedName>
        <fullName evidence="3">Uncharacterized protein</fullName>
    </submittedName>
</protein>